<dbReference type="PANTHER" id="PTHR41964:SF1">
    <property type="entry name" value="GLOBAL NITROGEN REGULATOR NRPR"/>
    <property type="match status" value="1"/>
</dbReference>
<dbReference type="AlphaFoldDB" id="X1TS09"/>
<name>X1TS09_9ZZZZ</name>
<dbReference type="InterPro" id="IPR036984">
    <property type="entry name" value="NrpR_dom_sf"/>
</dbReference>
<dbReference type="Gene3D" id="3.30.70.1360">
    <property type="entry name" value="mj0159-like"/>
    <property type="match status" value="2"/>
</dbReference>
<dbReference type="PANTHER" id="PTHR41964">
    <property type="entry name" value="GLOBAL NITROGEN REGULATOR NRPR"/>
    <property type="match status" value="1"/>
</dbReference>
<dbReference type="EMBL" id="BARW01008295">
    <property type="protein sequence ID" value="GAI82824.1"/>
    <property type="molecule type" value="Genomic_DNA"/>
</dbReference>
<proteinExistence type="predicted"/>
<accession>X1TS09</accession>
<gene>
    <name evidence="2" type="ORF">S12H4_17048</name>
</gene>
<comment type="caution">
    <text evidence="2">The sequence shown here is derived from an EMBL/GenBank/DDBJ whole genome shotgun (WGS) entry which is preliminary data.</text>
</comment>
<sequence>MDERGLTKFIGKHVGRTITELGIEEIGSARVQDKIGFAISRIESLAFRTTFDPEKSQGLLPVNVSFFLKEQFKDALEAMVPAFNAGIFVSELVAFAKAGKRLGGILVPEGRVGFATVCSIVINGVLLKSGVPMDSKFGGILQIKDGKPLRFVELIYYSGSSLDPSEAFIQGKMTSVREASERGEGKIVANFRDFPVLCRNTVEKLTSELKQVGIGGVLTIGKVSEPTCQIPVDVNKVGMILVGGLNPVACAQEAGFGAENYAMSTVMDYGELINFQKLRHKELS</sequence>
<reference evidence="2" key="1">
    <citation type="journal article" date="2014" name="Front. Microbiol.">
        <title>High frequency of phylogenetically diverse reductive dehalogenase-homologous genes in deep subseafloor sedimentary metagenomes.</title>
        <authorList>
            <person name="Kawai M."/>
            <person name="Futagami T."/>
            <person name="Toyoda A."/>
            <person name="Takaki Y."/>
            <person name="Nishi S."/>
            <person name="Hori S."/>
            <person name="Arai W."/>
            <person name="Tsubouchi T."/>
            <person name="Morono Y."/>
            <person name="Uchiyama I."/>
            <person name="Ito T."/>
            <person name="Fujiyama A."/>
            <person name="Inagaki F."/>
            <person name="Takami H."/>
        </authorList>
    </citation>
    <scope>NUCLEOTIDE SEQUENCE</scope>
    <source>
        <strain evidence="2">Expedition CK06-06</strain>
    </source>
</reference>
<dbReference type="InterPro" id="IPR038982">
    <property type="entry name" value="NrpR"/>
</dbReference>
<protein>
    <recommendedName>
        <fullName evidence="1">NrpR regulatory domain-containing protein</fullName>
    </recommendedName>
</protein>
<organism evidence="2">
    <name type="scientific">marine sediment metagenome</name>
    <dbReference type="NCBI Taxonomy" id="412755"/>
    <lineage>
        <taxon>unclassified sequences</taxon>
        <taxon>metagenomes</taxon>
        <taxon>ecological metagenomes</taxon>
    </lineage>
</organism>
<feature type="domain" description="NrpR regulatory" evidence="1">
    <location>
        <begin position="35"/>
        <end position="272"/>
    </location>
</feature>
<dbReference type="InterPro" id="IPR002846">
    <property type="entry name" value="NRD"/>
</dbReference>
<evidence type="ECO:0000259" key="1">
    <source>
        <dbReference type="Pfam" id="PF01995"/>
    </source>
</evidence>
<evidence type="ECO:0000313" key="2">
    <source>
        <dbReference type="EMBL" id="GAI82824.1"/>
    </source>
</evidence>
<dbReference type="Pfam" id="PF01995">
    <property type="entry name" value="NRD1_2"/>
    <property type="match status" value="1"/>
</dbReference>